<evidence type="ECO:0000256" key="2">
    <source>
        <dbReference type="ARBA" id="ARBA00023125"/>
    </source>
</evidence>
<evidence type="ECO:0000259" key="4">
    <source>
        <dbReference type="PROSITE" id="PS50995"/>
    </source>
</evidence>
<organism evidence="5 6">
    <name type="scientific">Virgibacillus siamensis</name>
    <dbReference type="NCBI Taxonomy" id="480071"/>
    <lineage>
        <taxon>Bacteria</taxon>
        <taxon>Bacillati</taxon>
        <taxon>Bacillota</taxon>
        <taxon>Bacilli</taxon>
        <taxon>Bacillales</taxon>
        <taxon>Bacillaceae</taxon>
        <taxon>Virgibacillus</taxon>
    </lineage>
</organism>
<name>A0ABN1FQH9_9BACI</name>
<dbReference type="Proteomes" id="UP001500866">
    <property type="component" value="Unassembled WGS sequence"/>
</dbReference>
<dbReference type="SMART" id="SM00347">
    <property type="entry name" value="HTH_MARR"/>
    <property type="match status" value="1"/>
</dbReference>
<evidence type="ECO:0000313" key="5">
    <source>
        <dbReference type="EMBL" id="GAA0595729.1"/>
    </source>
</evidence>
<feature type="domain" description="HTH marR-type" evidence="4">
    <location>
        <begin position="1"/>
        <end position="138"/>
    </location>
</feature>
<dbReference type="InterPro" id="IPR036388">
    <property type="entry name" value="WH-like_DNA-bd_sf"/>
</dbReference>
<evidence type="ECO:0000313" key="6">
    <source>
        <dbReference type="Proteomes" id="UP001500866"/>
    </source>
</evidence>
<dbReference type="PROSITE" id="PS50995">
    <property type="entry name" value="HTH_MARR_2"/>
    <property type="match status" value="1"/>
</dbReference>
<reference evidence="5 6" key="1">
    <citation type="journal article" date="2019" name="Int. J. Syst. Evol. Microbiol.">
        <title>The Global Catalogue of Microorganisms (GCM) 10K type strain sequencing project: providing services to taxonomists for standard genome sequencing and annotation.</title>
        <authorList>
            <consortium name="The Broad Institute Genomics Platform"/>
            <consortium name="The Broad Institute Genome Sequencing Center for Infectious Disease"/>
            <person name="Wu L."/>
            <person name="Ma J."/>
        </authorList>
    </citation>
    <scope>NUCLEOTIDE SEQUENCE [LARGE SCALE GENOMIC DNA]</scope>
    <source>
        <strain evidence="5 6">JCM 15395</strain>
    </source>
</reference>
<comment type="caution">
    <text evidence="5">The sequence shown here is derived from an EMBL/GenBank/DDBJ whole genome shotgun (WGS) entry which is preliminary data.</text>
</comment>
<keyword evidence="3" id="KW-0804">Transcription</keyword>
<dbReference type="Gene3D" id="1.10.10.10">
    <property type="entry name" value="Winged helix-like DNA-binding domain superfamily/Winged helix DNA-binding domain"/>
    <property type="match status" value="1"/>
</dbReference>
<dbReference type="RefSeq" id="WP_343810821.1">
    <property type="nucleotide sequence ID" value="NZ_BAAADS010000006.1"/>
</dbReference>
<keyword evidence="1" id="KW-0805">Transcription regulation</keyword>
<protein>
    <recommendedName>
        <fullName evidence="4">HTH marR-type domain-containing protein</fullName>
    </recommendedName>
</protein>
<dbReference type="PANTHER" id="PTHR42756">
    <property type="entry name" value="TRANSCRIPTIONAL REGULATOR, MARR"/>
    <property type="match status" value="1"/>
</dbReference>
<dbReference type="InterPro" id="IPR000835">
    <property type="entry name" value="HTH_MarR-typ"/>
</dbReference>
<dbReference type="PANTHER" id="PTHR42756:SF1">
    <property type="entry name" value="TRANSCRIPTIONAL REPRESSOR OF EMRAB OPERON"/>
    <property type="match status" value="1"/>
</dbReference>
<dbReference type="Pfam" id="PF01047">
    <property type="entry name" value="MarR"/>
    <property type="match status" value="1"/>
</dbReference>
<dbReference type="InterPro" id="IPR036390">
    <property type="entry name" value="WH_DNA-bd_sf"/>
</dbReference>
<evidence type="ECO:0000256" key="1">
    <source>
        <dbReference type="ARBA" id="ARBA00023015"/>
    </source>
</evidence>
<dbReference type="EMBL" id="BAAADS010000006">
    <property type="protein sequence ID" value="GAA0595729.1"/>
    <property type="molecule type" value="Genomic_DNA"/>
</dbReference>
<sequence length="147" mass="17234">MELRQLINRYQDATNSIYRNVNSMMKEKIHSDITTDQFATLQYIQKHEECTSTDIAHAFGVGKSAVTAQITRLYEKDLIKRVRDDNDRRNVYLFVTKKGIKLVEYTEEEIYAEIGKYLGHFDEEEITEFINSLEKLAAIMEQEDKTV</sequence>
<dbReference type="SUPFAM" id="SSF46785">
    <property type="entry name" value="Winged helix' DNA-binding domain"/>
    <property type="match status" value="1"/>
</dbReference>
<evidence type="ECO:0000256" key="3">
    <source>
        <dbReference type="ARBA" id="ARBA00023163"/>
    </source>
</evidence>
<accession>A0ABN1FQH9</accession>
<gene>
    <name evidence="5" type="ORF">GCM10009001_09820</name>
</gene>
<proteinExistence type="predicted"/>
<keyword evidence="2" id="KW-0238">DNA-binding</keyword>
<keyword evidence="6" id="KW-1185">Reference proteome</keyword>
<dbReference type="PRINTS" id="PR00598">
    <property type="entry name" value="HTHMARR"/>
</dbReference>